<evidence type="ECO:0000259" key="7">
    <source>
        <dbReference type="Pfam" id="PF04321"/>
    </source>
</evidence>
<dbReference type="GO" id="GO:0009243">
    <property type="term" value="P:O antigen biosynthetic process"/>
    <property type="evidence" value="ECO:0007669"/>
    <property type="project" value="UniProtKB-UniPathway"/>
</dbReference>
<evidence type="ECO:0000256" key="6">
    <source>
        <dbReference type="RuleBase" id="RU364082"/>
    </source>
</evidence>
<comment type="pathway">
    <text evidence="1 6">Carbohydrate biosynthesis; dTDP-L-rhamnose biosynthesis.</text>
</comment>
<accession>A0A6F8PQA5</accession>
<keyword evidence="6" id="KW-0521">NADP</keyword>
<dbReference type="RefSeq" id="WP_173292039.1">
    <property type="nucleotide sequence ID" value="NZ_AP021888.1"/>
</dbReference>
<organism evidence="8 9">
    <name type="scientific">Thiosulfativibrio zosterae</name>
    <dbReference type="NCBI Taxonomy" id="2675053"/>
    <lineage>
        <taxon>Bacteria</taxon>
        <taxon>Pseudomonadati</taxon>
        <taxon>Pseudomonadota</taxon>
        <taxon>Gammaproteobacteria</taxon>
        <taxon>Thiotrichales</taxon>
        <taxon>Piscirickettsiaceae</taxon>
        <taxon>Thiosulfativibrio</taxon>
    </lineage>
</organism>
<keyword evidence="9" id="KW-1185">Reference proteome</keyword>
<dbReference type="InterPro" id="IPR029903">
    <property type="entry name" value="RmlD-like-bd"/>
</dbReference>
<dbReference type="SUPFAM" id="SSF51735">
    <property type="entry name" value="NAD(P)-binding Rossmann-fold domains"/>
    <property type="match status" value="1"/>
</dbReference>
<dbReference type="EC" id="1.1.1.133" evidence="3 6"/>
<dbReference type="GO" id="GO:0008831">
    <property type="term" value="F:dTDP-4-dehydrorhamnose reductase activity"/>
    <property type="evidence" value="ECO:0007669"/>
    <property type="project" value="UniProtKB-EC"/>
</dbReference>
<dbReference type="NCBIfam" id="TIGR01214">
    <property type="entry name" value="rmlD"/>
    <property type="match status" value="1"/>
</dbReference>
<gene>
    <name evidence="8" type="primary">rfbD</name>
    <name evidence="8" type="ORF">THMIRHAT_20580</name>
</gene>
<protein>
    <recommendedName>
        <fullName evidence="4 6">dTDP-4-dehydrorhamnose reductase</fullName>
        <ecNumber evidence="3 6">1.1.1.133</ecNumber>
    </recommendedName>
</protein>
<reference evidence="9" key="1">
    <citation type="submission" date="2019-11" db="EMBL/GenBank/DDBJ databases">
        <title>Isolation and characterization of two novel species in the genus Thiomicrorhabdus.</title>
        <authorList>
            <person name="Mochizuki J."/>
            <person name="Kojima H."/>
            <person name="Fukui M."/>
        </authorList>
    </citation>
    <scope>NUCLEOTIDE SEQUENCE [LARGE SCALE GENOMIC DNA]</scope>
    <source>
        <strain evidence="9">AkT22</strain>
    </source>
</reference>
<dbReference type="UniPathway" id="UPA00281"/>
<dbReference type="InterPro" id="IPR036291">
    <property type="entry name" value="NAD(P)-bd_dom_sf"/>
</dbReference>
<dbReference type="GO" id="GO:0019305">
    <property type="term" value="P:dTDP-rhamnose biosynthetic process"/>
    <property type="evidence" value="ECO:0007669"/>
    <property type="project" value="UniProtKB-UniPathway"/>
</dbReference>
<evidence type="ECO:0000256" key="4">
    <source>
        <dbReference type="ARBA" id="ARBA00017099"/>
    </source>
</evidence>
<feature type="domain" description="RmlD-like substrate binding" evidence="7">
    <location>
        <begin position="4"/>
        <end position="286"/>
    </location>
</feature>
<dbReference type="PANTHER" id="PTHR10491:SF4">
    <property type="entry name" value="METHIONINE ADENOSYLTRANSFERASE 2 SUBUNIT BETA"/>
    <property type="match status" value="1"/>
</dbReference>
<proteinExistence type="inferred from homology"/>
<dbReference type="AlphaFoldDB" id="A0A6F8PQA5"/>
<evidence type="ECO:0000256" key="1">
    <source>
        <dbReference type="ARBA" id="ARBA00004781"/>
    </source>
</evidence>
<evidence type="ECO:0000313" key="8">
    <source>
        <dbReference type="EMBL" id="BBP44312.1"/>
    </source>
</evidence>
<dbReference type="CDD" id="cd05254">
    <property type="entry name" value="dTDP_HR_like_SDR_e"/>
    <property type="match status" value="1"/>
</dbReference>
<dbReference type="PANTHER" id="PTHR10491">
    <property type="entry name" value="DTDP-4-DEHYDRORHAMNOSE REDUCTASE"/>
    <property type="match status" value="1"/>
</dbReference>
<dbReference type="Pfam" id="PF04321">
    <property type="entry name" value="RmlD_sub_bind"/>
    <property type="match status" value="1"/>
</dbReference>
<evidence type="ECO:0000256" key="5">
    <source>
        <dbReference type="ARBA" id="ARBA00048200"/>
    </source>
</evidence>
<dbReference type="UniPathway" id="UPA00124"/>
<name>A0A6F8PQA5_9GAMM</name>
<comment type="similarity">
    <text evidence="2 6">Belongs to the dTDP-4-dehydrorhamnose reductase family.</text>
</comment>
<dbReference type="EMBL" id="AP021888">
    <property type="protein sequence ID" value="BBP44312.1"/>
    <property type="molecule type" value="Genomic_DNA"/>
</dbReference>
<comment type="catalytic activity">
    <reaction evidence="5 6">
        <text>dTDP-beta-L-rhamnose + NADP(+) = dTDP-4-dehydro-beta-L-rhamnose + NADPH + H(+)</text>
        <dbReference type="Rhea" id="RHEA:21796"/>
        <dbReference type="ChEBI" id="CHEBI:15378"/>
        <dbReference type="ChEBI" id="CHEBI:57510"/>
        <dbReference type="ChEBI" id="CHEBI:57783"/>
        <dbReference type="ChEBI" id="CHEBI:58349"/>
        <dbReference type="ChEBI" id="CHEBI:62830"/>
        <dbReference type="EC" id="1.1.1.133"/>
    </reaction>
</comment>
<keyword evidence="6" id="KW-0560">Oxidoreductase</keyword>
<dbReference type="InterPro" id="IPR005913">
    <property type="entry name" value="dTDP_dehydrorham_reduct"/>
</dbReference>
<evidence type="ECO:0000256" key="2">
    <source>
        <dbReference type="ARBA" id="ARBA00010944"/>
    </source>
</evidence>
<dbReference type="KEGG" id="tzo:THMIRHAT_20580"/>
<evidence type="ECO:0000256" key="3">
    <source>
        <dbReference type="ARBA" id="ARBA00012929"/>
    </source>
</evidence>
<evidence type="ECO:0000313" key="9">
    <source>
        <dbReference type="Proteomes" id="UP000501466"/>
    </source>
</evidence>
<dbReference type="Gene3D" id="3.90.25.10">
    <property type="entry name" value="UDP-galactose 4-epimerase, domain 1"/>
    <property type="match status" value="1"/>
</dbReference>
<dbReference type="GO" id="GO:0005829">
    <property type="term" value="C:cytosol"/>
    <property type="evidence" value="ECO:0007669"/>
    <property type="project" value="TreeGrafter"/>
</dbReference>
<sequence length="290" mass="32731">MLKKILVTGANGQLGQSIQKIAGQYPDYQFTFVARDELDLSQAQSIASFFQDRSFDVIINCAAYTAVDRAESEPELANSINHQALEQLAKICKQHNAMMIHVSTDYVFNGTNHKPYIETDLVDPQGVYGLTKLKGEQAMQTIQPKGAIIRTSWVYSEFGNNFVKTMLRLGKEREALGVIFDQVGSPTYAGDLAQAVLTLANQPEKLTQTPIYHYSNEGVCSWYDFAKTIFEMAQVQVKVTPIETKDYPTPAKRPHYSLMNKAKIKQHFGFDIPYWQDSLKICLKELEKQA</sequence>
<dbReference type="Proteomes" id="UP000501466">
    <property type="component" value="Chromosome"/>
</dbReference>
<dbReference type="Gene3D" id="3.40.50.720">
    <property type="entry name" value="NAD(P)-binding Rossmann-like Domain"/>
    <property type="match status" value="1"/>
</dbReference>
<comment type="function">
    <text evidence="6">Catalyzes the reduction of dTDP-6-deoxy-L-lyxo-4-hexulose to yield dTDP-L-rhamnose.</text>
</comment>
<comment type="cofactor">
    <cofactor evidence="6">
        <name>Mg(2+)</name>
        <dbReference type="ChEBI" id="CHEBI:18420"/>
    </cofactor>
    <text evidence="6">Binds 1 Mg(2+) ion per monomer.</text>
</comment>